<dbReference type="EMBL" id="FXXP01000002">
    <property type="protein sequence ID" value="SMX28185.1"/>
    <property type="molecule type" value="Genomic_DNA"/>
</dbReference>
<proteinExistence type="predicted"/>
<gene>
    <name evidence="1" type="ORF">TRP8649_02300</name>
</gene>
<name>A0A238JCP9_9RHOB</name>
<keyword evidence="2" id="KW-1185">Reference proteome</keyword>
<sequence>MTAICPQESAAEGFNGTEFLQRSADRQRAYISTQLVMASSIAARIKPAMADCIGSAFFDGTGLSETGFETSIERIREFNDYHPSSVLVVVIESQCGPFN</sequence>
<reference evidence="2" key="1">
    <citation type="submission" date="2017-05" db="EMBL/GenBank/DDBJ databases">
        <authorList>
            <person name="Rodrigo-Torres L."/>
            <person name="Arahal R. D."/>
            <person name="Lucena T."/>
        </authorList>
    </citation>
    <scope>NUCLEOTIDE SEQUENCE [LARGE SCALE GENOMIC DNA]</scope>
    <source>
        <strain evidence="2">CECT 8649</strain>
    </source>
</reference>
<protein>
    <submittedName>
        <fullName evidence="1">Uncharacterized protein</fullName>
    </submittedName>
</protein>
<evidence type="ECO:0000313" key="1">
    <source>
        <dbReference type="EMBL" id="SMX28185.1"/>
    </source>
</evidence>
<accession>A0A238JCP9</accession>
<dbReference type="AlphaFoldDB" id="A0A238JCP9"/>
<dbReference type="Proteomes" id="UP000225972">
    <property type="component" value="Unassembled WGS sequence"/>
</dbReference>
<evidence type="ECO:0000313" key="2">
    <source>
        <dbReference type="Proteomes" id="UP000225972"/>
    </source>
</evidence>
<organism evidence="1 2">
    <name type="scientific">Pelagimonas phthalicica</name>
    <dbReference type="NCBI Taxonomy" id="1037362"/>
    <lineage>
        <taxon>Bacteria</taxon>
        <taxon>Pseudomonadati</taxon>
        <taxon>Pseudomonadota</taxon>
        <taxon>Alphaproteobacteria</taxon>
        <taxon>Rhodobacterales</taxon>
        <taxon>Roseobacteraceae</taxon>
        <taxon>Pelagimonas</taxon>
    </lineage>
</organism>